<evidence type="ECO:0000256" key="7">
    <source>
        <dbReference type="SAM" id="MobiDB-lite"/>
    </source>
</evidence>
<dbReference type="Pfam" id="PF00194">
    <property type="entry name" value="Carb_anhydrase"/>
    <property type="match status" value="1"/>
</dbReference>
<keyword evidence="5" id="KW-0456">Lyase</keyword>
<evidence type="ECO:0000313" key="11">
    <source>
        <dbReference type="Proteomes" id="UP000288587"/>
    </source>
</evidence>
<sequence length="283" mass="31048">MPPLAALCLALAALPGAQAQESDLRQRLAERLAQPDATGAVKAVNRGATRPGPAKAAAPKVRWGYTGEGAPERWAEIDPANRLCGVGTRQSPIDLRDTFKVDLDKIQFDYRPSGFSVLDNGRTVHVAVEPGNHLTVQGVRYALTHFHFRRPSEERIQGKQFDMSVQLFHQNEAGRLAVLTVLLERGDDQPVVQQVWNHLPLEKGDTQKGLVPMDLSALLPSDPAYFTYMGSLTTPPCTEGVLWLVMRQPVGISAQQLAIFEKLYPMNARPIQAGSGRIVKESL</sequence>
<evidence type="ECO:0000256" key="5">
    <source>
        <dbReference type="ARBA" id="ARBA00023239"/>
    </source>
</evidence>
<dbReference type="PANTHER" id="PTHR18952">
    <property type="entry name" value="CARBONIC ANHYDRASE"/>
    <property type="match status" value="1"/>
</dbReference>
<dbReference type="PROSITE" id="PS51144">
    <property type="entry name" value="ALPHA_CA_2"/>
    <property type="match status" value="1"/>
</dbReference>
<dbReference type="OrthoDB" id="5327615at2"/>
<dbReference type="CDD" id="cd03124">
    <property type="entry name" value="alpha_CA_prokaryotic_like"/>
    <property type="match status" value="1"/>
</dbReference>
<dbReference type="InterPro" id="IPR036398">
    <property type="entry name" value="CA_dom_sf"/>
</dbReference>
<evidence type="ECO:0000256" key="1">
    <source>
        <dbReference type="ARBA" id="ARBA00010718"/>
    </source>
</evidence>
<dbReference type="PANTHER" id="PTHR18952:SF265">
    <property type="entry name" value="CARBONIC ANHYDRASE"/>
    <property type="match status" value="1"/>
</dbReference>
<keyword evidence="8" id="KW-0732">Signal</keyword>
<dbReference type="InterPro" id="IPR041891">
    <property type="entry name" value="Alpha_CA_prokaryot-like"/>
</dbReference>
<evidence type="ECO:0000256" key="6">
    <source>
        <dbReference type="ARBA" id="ARBA00048348"/>
    </source>
</evidence>
<gene>
    <name evidence="10" type="ORF">EOD73_10555</name>
</gene>
<feature type="region of interest" description="Disordered" evidence="7">
    <location>
        <begin position="39"/>
        <end position="59"/>
    </location>
</feature>
<evidence type="ECO:0000313" key="10">
    <source>
        <dbReference type="EMBL" id="RVT86511.1"/>
    </source>
</evidence>
<evidence type="ECO:0000256" key="3">
    <source>
        <dbReference type="ARBA" id="ARBA00022723"/>
    </source>
</evidence>
<reference evidence="10 11" key="1">
    <citation type="submission" date="2019-01" db="EMBL/GenBank/DDBJ databases">
        <authorList>
            <person name="Chen W.-M."/>
        </authorList>
    </citation>
    <scope>NUCLEOTIDE SEQUENCE [LARGE SCALE GENOMIC DNA]</scope>
    <source>
        <strain evidence="10 11">CCP-18</strain>
    </source>
</reference>
<dbReference type="AlphaFoldDB" id="A0A3S2XTQ9"/>
<dbReference type="GO" id="GO:0008270">
    <property type="term" value="F:zinc ion binding"/>
    <property type="evidence" value="ECO:0007669"/>
    <property type="project" value="InterPro"/>
</dbReference>
<proteinExistence type="inferred from homology"/>
<comment type="caution">
    <text evidence="10">The sequence shown here is derived from an EMBL/GenBank/DDBJ whole genome shotgun (WGS) entry which is preliminary data.</text>
</comment>
<dbReference type="SUPFAM" id="SSF51069">
    <property type="entry name" value="Carbonic anhydrase"/>
    <property type="match status" value="1"/>
</dbReference>
<dbReference type="Gene3D" id="3.10.200.10">
    <property type="entry name" value="Alpha carbonic anhydrase"/>
    <property type="match status" value="1"/>
</dbReference>
<dbReference type="Proteomes" id="UP000288587">
    <property type="component" value="Unassembled WGS sequence"/>
</dbReference>
<evidence type="ECO:0000259" key="9">
    <source>
        <dbReference type="PROSITE" id="PS51144"/>
    </source>
</evidence>
<name>A0A3S2XTQ9_9BURK</name>
<dbReference type="GO" id="GO:0004089">
    <property type="term" value="F:carbonate dehydratase activity"/>
    <property type="evidence" value="ECO:0007669"/>
    <property type="project" value="UniProtKB-EC"/>
</dbReference>
<dbReference type="EMBL" id="SACM01000002">
    <property type="protein sequence ID" value="RVT86511.1"/>
    <property type="molecule type" value="Genomic_DNA"/>
</dbReference>
<keyword evidence="3" id="KW-0479">Metal-binding</keyword>
<dbReference type="SMART" id="SM01057">
    <property type="entry name" value="Carb_anhydrase"/>
    <property type="match status" value="1"/>
</dbReference>
<feature type="signal peptide" evidence="8">
    <location>
        <begin position="1"/>
        <end position="19"/>
    </location>
</feature>
<evidence type="ECO:0000256" key="8">
    <source>
        <dbReference type="SAM" id="SignalP"/>
    </source>
</evidence>
<feature type="domain" description="Alpha-carbonic anhydrase" evidence="9">
    <location>
        <begin position="61"/>
        <end position="283"/>
    </location>
</feature>
<protein>
    <recommendedName>
        <fullName evidence="2">carbonic anhydrase</fullName>
        <ecNumber evidence="2">4.2.1.1</ecNumber>
    </recommendedName>
</protein>
<accession>A0A3S2XTQ9</accession>
<dbReference type="InterPro" id="IPR023561">
    <property type="entry name" value="Carbonic_anhydrase_a-class"/>
</dbReference>
<comment type="catalytic activity">
    <reaction evidence="6">
        <text>hydrogencarbonate + H(+) = CO2 + H2O</text>
        <dbReference type="Rhea" id="RHEA:10748"/>
        <dbReference type="ChEBI" id="CHEBI:15377"/>
        <dbReference type="ChEBI" id="CHEBI:15378"/>
        <dbReference type="ChEBI" id="CHEBI:16526"/>
        <dbReference type="ChEBI" id="CHEBI:17544"/>
        <dbReference type="EC" id="4.2.1.1"/>
    </reaction>
</comment>
<organism evidence="10 11">
    <name type="scientific">Inhella crocodyli</name>
    <dbReference type="NCBI Taxonomy" id="2499851"/>
    <lineage>
        <taxon>Bacteria</taxon>
        <taxon>Pseudomonadati</taxon>
        <taxon>Pseudomonadota</taxon>
        <taxon>Betaproteobacteria</taxon>
        <taxon>Burkholderiales</taxon>
        <taxon>Sphaerotilaceae</taxon>
        <taxon>Inhella</taxon>
    </lineage>
</organism>
<keyword evidence="11" id="KW-1185">Reference proteome</keyword>
<dbReference type="InterPro" id="IPR001148">
    <property type="entry name" value="CA_dom"/>
</dbReference>
<keyword evidence="4" id="KW-0862">Zinc</keyword>
<evidence type="ECO:0000256" key="2">
    <source>
        <dbReference type="ARBA" id="ARBA00012925"/>
    </source>
</evidence>
<comment type="similarity">
    <text evidence="1">Belongs to the alpha-carbonic anhydrase family.</text>
</comment>
<feature type="chain" id="PRO_5018583201" description="carbonic anhydrase" evidence="8">
    <location>
        <begin position="20"/>
        <end position="283"/>
    </location>
</feature>
<dbReference type="EC" id="4.2.1.1" evidence="2"/>
<evidence type="ECO:0000256" key="4">
    <source>
        <dbReference type="ARBA" id="ARBA00022833"/>
    </source>
</evidence>